<dbReference type="SUPFAM" id="SSF56003">
    <property type="entry name" value="Molybdenum cofactor-binding domain"/>
    <property type="match status" value="1"/>
</dbReference>
<proteinExistence type="predicted"/>
<dbReference type="PANTHER" id="PTHR11908:SF157">
    <property type="entry name" value="XANTHINE DEHYDROGENASE SUBUNIT D-RELATED"/>
    <property type="match status" value="1"/>
</dbReference>
<dbReference type="InterPro" id="IPR037165">
    <property type="entry name" value="AldOxase/xan_DH_Mopterin-bd_sf"/>
</dbReference>
<accession>A0A383AA86</accession>
<dbReference type="EMBL" id="UINC01190394">
    <property type="protein sequence ID" value="SVE04533.1"/>
    <property type="molecule type" value="Genomic_DNA"/>
</dbReference>
<dbReference type="GO" id="GO:0005506">
    <property type="term" value="F:iron ion binding"/>
    <property type="evidence" value="ECO:0007669"/>
    <property type="project" value="InterPro"/>
</dbReference>
<organism evidence="3">
    <name type="scientific">marine metagenome</name>
    <dbReference type="NCBI Taxonomy" id="408172"/>
    <lineage>
        <taxon>unclassified sequences</taxon>
        <taxon>metagenomes</taxon>
        <taxon>ecological metagenomes</taxon>
    </lineage>
</organism>
<evidence type="ECO:0000313" key="3">
    <source>
        <dbReference type="EMBL" id="SVE04533.1"/>
    </source>
</evidence>
<feature type="domain" description="Aldehyde oxidase/xanthine dehydrogenase first molybdopterin binding" evidence="1">
    <location>
        <begin position="3"/>
        <end position="72"/>
    </location>
</feature>
<gene>
    <name evidence="3" type="ORF">METZ01_LOCUS457387</name>
</gene>
<dbReference type="InterPro" id="IPR046867">
    <property type="entry name" value="AldOxase/xan_DH_MoCoBD2"/>
</dbReference>
<dbReference type="Gene3D" id="3.30.365.10">
    <property type="entry name" value="Aldehyde oxidase/xanthine dehydrogenase, molybdopterin binding domain"/>
    <property type="match status" value="2"/>
</dbReference>
<dbReference type="GO" id="GO:0016491">
    <property type="term" value="F:oxidoreductase activity"/>
    <property type="evidence" value="ECO:0007669"/>
    <property type="project" value="InterPro"/>
</dbReference>
<dbReference type="PANTHER" id="PTHR11908">
    <property type="entry name" value="XANTHINE DEHYDROGENASE"/>
    <property type="match status" value="1"/>
</dbReference>
<feature type="non-terminal residue" evidence="3">
    <location>
        <position position="253"/>
    </location>
</feature>
<evidence type="ECO:0000259" key="1">
    <source>
        <dbReference type="Pfam" id="PF02738"/>
    </source>
</evidence>
<name>A0A383AA86_9ZZZZ</name>
<sequence>MKVLERAAGHASGPYVVSAIDVRSIAVRTNNPIGGAFRGFGANQAQFAMEGVMDRLAEKVGISGWEIRKRNVVKPGSIWGPGQIMDEGSRGASSCLEAIKESYDQAIKDGKVVGLGFGLKNSGLGNGAKEIAKAVVRFRQDGKVEVRHCWTEMGQGVHTVALQVAVEELGVNPSLVEVIVDTSREMNVGQTTGSRGTLMGAGSVADACRTAVADGCKPEIDYQGEYRVDWTNSMSDDVENPLIHSTFGYAAQL</sequence>
<dbReference type="Pfam" id="PF02738">
    <property type="entry name" value="MoCoBD_1"/>
    <property type="match status" value="1"/>
</dbReference>
<evidence type="ECO:0000259" key="2">
    <source>
        <dbReference type="Pfam" id="PF20256"/>
    </source>
</evidence>
<dbReference type="InterPro" id="IPR016208">
    <property type="entry name" value="Ald_Oxase/xanthine_DH-like"/>
</dbReference>
<protein>
    <submittedName>
        <fullName evidence="3">Uncharacterized protein</fullName>
    </submittedName>
</protein>
<dbReference type="AlphaFoldDB" id="A0A383AA86"/>
<dbReference type="InterPro" id="IPR008274">
    <property type="entry name" value="AldOxase/xan_DH_MoCoBD1"/>
</dbReference>
<reference evidence="3" key="1">
    <citation type="submission" date="2018-05" db="EMBL/GenBank/DDBJ databases">
        <authorList>
            <person name="Lanie J.A."/>
            <person name="Ng W.-L."/>
            <person name="Kazmierczak K.M."/>
            <person name="Andrzejewski T.M."/>
            <person name="Davidsen T.M."/>
            <person name="Wayne K.J."/>
            <person name="Tettelin H."/>
            <person name="Glass J.I."/>
            <person name="Rusch D."/>
            <person name="Podicherti R."/>
            <person name="Tsui H.-C.T."/>
            <person name="Winkler M.E."/>
        </authorList>
    </citation>
    <scope>NUCLEOTIDE SEQUENCE</scope>
</reference>
<dbReference type="Pfam" id="PF20256">
    <property type="entry name" value="MoCoBD_2"/>
    <property type="match status" value="1"/>
</dbReference>
<feature type="domain" description="Aldehyde oxidase/xanthine dehydrogenase second molybdopterin binding" evidence="2">
    <location>
        <begin position="101"/>
        <end position="213"/>
    </location>
</feature>